<dbReference type="Proteomes" id="UP000187203">
    <property type="component" value="Unassembled WGS sequence"/>
</dbReference>
<dbReference type="InterPro" id="IPR008972">
    <property type="entry name" value="Cupredoxin"/>
</dbReference>
<keyword evidence="4" id="KW-1185">Reference proteome</keyword>
<evidence type="ECO:0000313" key="4">
    <source>
        <dbReference type="Proteomes" id="UP000187203"/>
    </source>
</evidence>
<feature type="domain" description="Phytocyanin" evidence="2">
    <location>
        <begin position="164"/>
        <end position="265"/>
    </location>
</feature>
<dbReference type="CDD" id="cd04216">
    <property type="entry name" value="Phytocyanin"/>
    <property type="match status" value="1"/>
</dbReference>
<dbReference type="GO" id="GO:0005886">
    <property type="term" value="C:plasma membrane"/>
    <property type="evidence" value="ECO:0007669"/>
    <property type="project" value="TreeGrafter"/>
</dbReference>
<dbReference type="PANTHER" id="PTHR33021">
    <property type="entry name" value="BLUE COPPER PROTEIN"/>
    <property type="match status" value="1"/>
</dbReference>
<evidence type="ECO:0000259" key="2">
    <source>
        <dbReference type="PROSITE" id="PS51485"/>
    </source>
</evidence>
<reference evidence="4" key="1">
    <citation type="submission" date="2013-09" db="EMBL/GenBank/DDBJ databases">
        <title>Corchorus olitorius genome sequencing.</title>
        <authorList>
            <person name="Alam M."/>
            <person name="Haque M.S."/>
            <person name="Islam M.S."/>
            <person name="Emdad E.M."/>
            <person name="Islam M.M."/>
            <person name="Ahmed B."/>
            <person name="Halim A."/>
            <person name="Hossen Q.M.M."/>
            <person name="Hossain M.Z."/>
            <person name="Ahmed R."/>
            <person name="Khan M.M."/>
            <person name="Islam R."/>
            <person name="Rashid M.M."/>
            <person name="Khan S.A."/>
            <person name="Rahman M.S."/>
            <person name="Alam M."/>
            <person name="Yahiya A.S."/>
            <person name="Khan M.S."/>
            <person name="Azam M.S."/>
            <person name="Haque T."/>
            <person name="Lashkar M.Z.H."/>
            <person name="Akhand A.I."/>
            <person name="Morshed G."/>
            <person name="Roy S."/>
            <person name="Uddin K.S."/>
            <person name="Rabeya T."/>
            <person name="Hossain A.S."/>
            <person name="Chowdhury A."/>
            <person name="Snigdha A.R."/>
            <person name="Mortoza M.S."/>
            <person name="Matin S.A."/>
            <person name="Hoque S.M.E."/>
            <person name="Islam M.K."/>
            <person name="Roy D.K."/>
            <person name="Haider R."/>
            <person name="Moosa M.M."/>
            <person name="Elias S.M."/>
            <person name="Hasan A.M."/>
            <person name="Jahan S."/>
            <person name="Shafiuddin M."/>
            <person name="Mahmood N."/>
            <person name="Shommy N.S."/>
        </authorList>
    </citation>
    <scope>NUCLEOTIDE SEQUENCE [LARGE SCALE GENOMIC DNA]</scope>
    <source>
        <strain evidence="4">cv. O-4</strain>
    </source>
</reference>
<protein>
    <submittedName>
        <fullName evidence="3">Plastocyanin-like protein</fullName>
    </submittedName>
</protein>
<dbReference type="Pfam" id="PF02298">
    <property type="entry name" value="Cu_bind_like"/>
    <property type="match status" value="2"/>
</dbReference>
<dbReference type="InterPro" id="IPR003245">
    <property type="entry name" value="Phytocyanin_dom"/>
</dbReference>
<keyword evidence="1" id="KW-1133">Transmembrane helix</keyword>
<keyword evidence="1" id="KW-0472">Membrane</keyword>
<comment type="caution">
    <text evidence="3">The sequence shown here is derived from an EMBL/GenBank/DDBJ whole genome shotgun (WGS) entry which is preliminary data.</text>
</comment>
<dbReference type="InterPro" id="IPR039391">
    <property type="entry name" value="Phytocyanin-like"/>
</dbReference>
<name>A0A1R3H035_9ROSI</name>
<dbReference type="PANTHER" id="PTHR33021:SF339">
    <property type="entry name" value="OS07G0570600 PROTEIN"/>
    <property type="match status" value="1"/>
</dbReference>
<feature type="transmembrane region" description="Helical" evidence="1">
    <location>
        <begin position="189"/>
        <end position="206"/>
    </location>
</feature>
<feature type="transmembrane region" description="Helical" evidence="1">
    <location>
        <begin position="149"/>
        <end position="169"/>
    </location>
</feature>
<dbReference type="SUPFAM" id="SSF49503">
    <property type="entry name" value="Cupredoxins"/>
    <property type="match status" value="2"/>
</dbReference>
<dbReference type="PROSITE" id="PS51485">
    <property type="entry name" value="PHYTOCYANIN"/>
    <property type="match status" value="2"/>
</dbReference>
<feature type="domain" description="Phytocyanin" evidence="2">
    <location>
        <begin position="1"/>
        <end position="76"/>
    </location>
</feature>
<dbReference type="OrthoDB" id="1070902at2759"/>
<evidence type="ECO:0000313" key="3">
    <source>
        <dbReference type="EMBL" id="OMO63631.1"/>
    </source>
</evidence>
<dbReference type="Gene3D" id="2.60.40.420">
    <property type="entry name" value="Cupredoxins - blue copper proteins"/>
    <property type="match status" value="2"/>
</dbReference>
<accession>A0A1R3H035</accession>
<organism evidence="3 4">
    <name type="scientific">Corchorus olitorius</name>
    <dbReference type="NCBI Taxonomy" id="93759"/>
    <lineage>
        <taxon>Eukaryota</taxon>
        <taxon>Viridiplantae</taxon>
        <taxon>Streptophyta</taxon>
        <taxon>Embryophyta</taxon>
        <taxon>Tracheophyta</taxon>
        <taxon>Spermatophyta</taxon>
        <taxon>Magnoliopsida</taxon>
        <taxon>eudicotyledons</taxon>
        <taxon>Gunneridae</taxon>
        <taxon>Pentapetalae</taxon>
        <taxon>rosids</taxon>
        <taxon>malvids</taxon>
        <taxon>Malvales</taxon>
        <taxon>Malvaceae</taxon>
        <taxon>Grewioideae</taxon>
        <taxon>Apeibeae</taxon>
        <taxon>Corchorus</taxon>
    </lineage>
</organism>
<gene>
    <name evidence="3" type="ORF">COLO4_32278</name>
</gene>
<dbReference type="GO" id="GO:0009055">
    <property type="term" value="F:electron transfer activity"/>
    <property type="evidence" value="ECO:0007669"/>
    <property type="project" value="InterPro"/>
</dbReference>
<dbReference type="EMBL" id="AWUE01021090">
    <property type="protein sequence ID" value="OMO63631.1"/>
    <property type="molecule type" value="Genomic_DNA"/>
</dbReference>
<proteinExistence type="predicted"/>
<dbReference type="AlphaFoldDB" id="A0A1R3H035"/>
<dbReference type="STRING" id="93759.A0A1R3H035"/>
<sequence>MTFLRQYVVFEYNNSTDDVRQVSLEDFESCDGTSFIASYTSGSDTVALDKAGHYYFISGVAGHCKAGQKVNVLVQPGPFASPREITEEDRGLFESIAVFLFPIMDIGSAKLQSQHHGIISFHKITICPRAVFVSLICCSTMASAKGISLILIMLPTLFGVSLAAIYKVGDSTGWNIKENFDFGNWASNNTFQVSMLGTIFVIFEYNNSTDDVRKVSLDDFESCNGTSAIASYTSGSDTVALHKAGRHYFVSGVAACRPLPSRPKG</sequence>
<evidence type="ECO:0000256" key="1">
    <source>
        <dbReference type="SAM" id="Phobius"/>
    </source>
</evidence>
<keyword evidence="1" id="KW-0812">Transmembrane</keyword>